<gene>
    <name evidence="1" type="ORF">GCM10022252_27550</name>
</gene>
<comment type="caution">
    <text evidence="1">The sequence shown here is derived from an EMBL/GenBank/DDBJ whole genome shotgun (WGS) entry which is preliminary data.</text>
</comment>
<sequence>MCVTEKFEVPPEVLEVFKALQRAVDATVAMLETRSVDRHVTLFDEGRATDSLSVQIVSPDGIASAEASGQAVVANLPMPTVAEVSMARAWLEGAKALGHSAEALAVLEGLMQLAERVHGLVG</sequence>
<protein>
    <submittedName>
        <fullName evidence="1">Uncharacterized protein</fullName>
    </submittedName>
</protein>
<evidence type="ECO:0000313" key="1">
    <source>
        <dbReference type="EMBL" id="GAA4189990.1"/>
    </source>
</evidence>
<keyword evidence="2" id="KW-1185">Reference proteome</keyword>
<reference evidence="2" key="1">
    <citation type="journal article" date="2019" name="Int. J. Syst. Evol. Microbiol.">
        <title>The Global Catalogue of Microorganisms (GCM) 10K type strain sequencing project: providing services to taxonomists for standard genome sequencing and annotation.</title>
        <authorList>
            <consortium name="The Broad Institute Genomics Platform"/>
            <consortium name="The Broad Institute Genome Sequencing Center for Infectious Disease"/>
            <person name="Wu L."/>
            <person name="Ma J."/>
        </authorList>
    </citation>
    <scope>NUCLEOTIDE SEQUENCE [LARGE SCALE GENOMIC DNA]</scope>
    <source>
        <strain evidence="2">JCM 17388</strain>
    </source>
</reference>
<organism evidence="1 2">
    <name type="scientific">Streptosporangium oxazolinicum</name>
    <dbReference type="NCBI Taxonomy" id="909287"/>
    <lineage>
        <taxon>Bacteria</taxon>
        <taxon>Bacillati</taxon>
        <taxon>Actinomycetota</taxon>
        <taxon>Actinomycetes</taxon>
        <taxon>Streptosporangiales</taxon>
        <taxon>Streptosporangiaceae</taxon>
        <taxon>Streptosporangium</taxon>
    </lineage>
</organism>
<proteinExistence type="predicted"/>
<name>A0ABP8ATK6_9ACTN</name>
<dbReference type="EMBL" id="BAABAQ010000004">
    <property type="protein sequence ID" value="GAA4189990.1"/>
    <property type="molecule type" value="Genomic_DNA"/>
</dbReference>
<dbReference type="Proteomes" id="UP001501251">
    <property type="component" value="Unassembled WGS sequence"/>
</dbReference>
<accession>A0ABP8ATK6</accession>
<evidence type="ECO:0000313" key="2">
    <source>
        <dbReference type="Proteomes" id="UP001501251"/>
    </source>
</evidence>